<dbReference type="NCBIfam" id="TIGR02606">
    <property type="entry name" value="antidote_CC2985"/>
    <property type="match status" value="1"/>
</dbReference>
<dbReference type="InterPro" id="IPR038296">
    <property type="entry name" value="ParD_sf"/>
</dbReference>
<accession>A0A657M1R4</accession>
<organism evidence="1 2">
    <name type="scientific">Pararhizobium antarcticum</name>
    <dbReference type="NCBI Taxonomy" id="1798805"/>
    <lineage>
        <taxon>Bacteria</taxon>
        <taxon>Pseudomonadati</taxon>
        <taxon>Pseudomonadota</taxon>
        <taxon>Alphaproteobacteria</taxon>
        <taxon>Hyphomicrobiales</taxon>
        <taxon>Rhizobiaceae</taxon>
        <taxon>Rhizobium/Agrobacterium group</taxon>
        <taxon>Pararhizobium</taxon>
    </lineage>
</organism>
<dbReference type="OrthoDB" id="8370959at2"/>
<reference evidence="1 2" key="1">
    <citation type="submission" date="2016-02" db="EMBL/GenBank/DDBJ databases">
        <title>Genome sequencing of a beta-galactosidase producing bacteria Rhizobium sp. 59.</title>
        <authorList>
            <person name="Wang D."/>
            <person name="Kot W."/>
            <person name="Qin Y."/>
            <person name="Hansen L."/>
            <person name="Naqvi K."/>
            <person name="Rensing C."/>
        </authorList>
    </citation>
    <scope>NUCLEOTIDE SEQUENCE [LARGE SCALE GENOMIC DNA]</scope>
    <source>
        <strain evidence="1 2">59</strain>
    </source>
</reference>
<protein>
    <recommendedName>
        <fullName evidence="3">Addiction module antitoxin</fullName>
    </recommendedName>
</protein>
<dbReference type="InterPro" id="IPR022789">
    <property type="entry name" value="ParD"/>
</dbReference>
<dbReference type="EMBL" id="LSRP01000013">
    <property type="protein sequence ID" value="OJG00700.1"/>
    <property type="molecule type" value="Genomic_DNA"/>
</dbReference>
<evidence type="ECO:0008006" key="3">
    <source>
        <dbReference type="Google" id="ProtNLM"/>
    </source>
</evidence>
<evidence type="ECO:0000313" key="1">
    <source>
        <dbReference type="EMBL" id="OJG00700.1"/>
    </source>
</evidence>
<sequence>MADIQLSDEDEAFIEERVRIGPYKSAVDVIREGLHLLQSREEEDAEELRLLIQQAEDDVAAGHVYTFSSPGELLAHVKAMAAEKN</sequence>
<dbReference type="Proteomes" id="UP000182661">
    <property type="component" value="Unassembled WGS sequence"/>
</dbReference>
<dbReference type="AlphaFoldDB" id="A0A657M1R4"/>
<dbReference type="Gene3D" id="6.10.10.120">
    <property type="entry name" value="Antitoxin ParD1-like"/>
    <property type="match status" value="1"/>
</dbReference>
<dbReference type="Pfam" id="PF03693">
    <property type="entry name" value="ParD_antitoxin"/>
    <property type="match status" value="1"/>
</dbReference>
<name>A0A657M1R4_9HYPH</name>
<keyword evidence="2" id="KW-1185">Reference proteome</keyword>
<comment type="caution">
    <text evidence="1">The sequence shown here is derived from an EMBL/GenBank/DDBJ whole genome shotgun (WGS) entry which is preliminary data.</text>
</comment>
<proteinExistence type="predicted"/>
<gene>
    <name evidence="1" type="ORF">AX760_09495</name>
</gene>
<evidence type="ECO:0000313" key="2">
    <source>
        <dbReference type="Proteomes" id="UP000182661"/>
    </source>
</evidence>
<dbReference type="RefSeq" id="WP_071831193.1">
    <property type="nucleotide sequence ID" value="NZ_LSRP01000013.1"/>
</dbReference>